<gene>
    <name evidence="3" type="ORF">C5L28_002487</name>
    <name evidence="2" type="ORF">LPKJCM_02471</name>
</gene>
<dbReference type="EMBL" id="BDGB01000161">
    <property type="protein sequence ID" value="GAW73327.1"/>
    <property type="molecule type" value="Genomic_DNA"/>
</dbReference>
<reference evidence="2 4" key="1">
    <citation type="journal article" date="2017" name="Biosci Microbiota Food Health">
        <title>Genomic characterization reconfirms the taxonomic status of Lactobacillus parakefiri.</title>
        <authorList>
            <person name="Tanizawa Y."/>
            <person name="Kobayashi H."/>
            <person name="Kaminuma E."/>
            <person name="Sakamoto M."/>
            <person name="Ohkuma M."/>
            <person name="Nakamura Y."/>
            <person name="Arita M."/>
            <person name="Tohno M."/>
        </authorList>
    </citation>
    <scope>NUCLEOTIDE SEQUENCE [LARGE SCALE GENOMIC DNA]</scope>
    <source>
        <strain evidence="2 4">JCM 8573</strain>
    </source>
</reference>
<evidence type="ECO:0000256" key="1">
    <source>
        <dbReference type="SAM" id="MobiDB-lite"/>
    </source>
</evidence>
<sequence>MIRVKRLLVFTIVPFAWGIITAIPSQASNLSESSPVPNTVLMSHTTANSLSKDTSYSTDQIAKKSDINENVCVERKATASEGVKNQEDNLAPSSEPSSNPTVNRKSTQLSDSRGKILHLKKSVTQAKKRTSSQKSNGSETFKVKSSTIVKNKPVKNNGQVYVLVKKDGTNTTADKSDNGKTTDSSQQATNSSNSTNNNSSQQVQSSANATNEENSSEDVNDQMDDQAKSANIRLQPWYTGTAAAANVGQLLYHITGSVSNVVGQGTSIVGAITSIVSTLRNLI</sequence>
<dbReference type="AlphaFoldDB" id="A0A224V834"/>
<dbReference type="OrthoDB" id="2329401at2"/>
<feature type="compositionally biased region" description="Low complexity" evidence="1">
    <location>
        <begin position="184"/>
        <end position="213"/>
    </location>
</feature>
<evidence type="ECO:0000313" key="3">
    <source>
        <dbReference type="EMBL" id="TDG88074.1"/>
    </source>
</evidence>
<dbReference type="Proteomes" id="UP000214739">
    <property type="component" value="Unassembled WGS sequence"/>
</dbReference>
<dbReference type="Proteomes" id="UP000294668">
    <property type="component" value="Unassembled WGS sequence"/>
</dbReference>
<feature type="compositionally biased region" description="Basic and acidic residues" evidence="1">
    <location>
        <begin position="169"/>
        <end position="180"/>
    </location>
</feature>
<comment type="caution">
    <text evidence="2">The sequence shown here is derived from an EMBL/GenBank/DDBJ whole genome shotgun (WGS) entry which is preliminary data.</text>
</comment>
<reference evidence="3 5" key="2">
    <citation type="journal article" date="2019" name="Appl. Microbiol. Biotechnol.">
        <title>Uncovering carbohydrate metabolism through a genotype-phenotype association study of 56 lactic acid bacteria genomes.</title>
        <authorList>
            <person name="Buron-Moles G."/>
            <person name="Chailyan A."/>
            <person name="Dolejs I."/>
            <person name="Forster J."/>
            <person name="Miks M.H."/>
        </authorList>
    </citation>
    <scope>NUCLEOTIDE SEQUENCE [LARGE SCALE GENOMIC DNA]</scope>
    <source>
        <strain evidence="3 5">DSM 10551</strain>
    </source>
</reference>
<feature type="compositionally biased region" description="Polar residues" evidence="1">
    <location>
        <begin position="91"/>
        <end position="111"/>
    </location>
</feature>
<feature type="region of interest" description="Disordered" evidence="1">
    <location>
        <begin position="169"/>
        <end position="222"/>
    </location>
</feature>
<organism evidence="2 4">
    <name type="scientific">Lentilactobacillus parakefiri</name>
    <dbReference type="NCBI Taxonomy" id="152332"/>
    <lineage>
        <taxon>Bacteria</taxon>
        <taxon>Bacillati</taxon>
        <taxon>Bacillota</taxon>
        <taxon>Bacilli</taxon>
        <taxon>Lactobacillales</taxon>
        <taxon>Lactobacillaceae</taxon>
        <taxon>Lentilactobacillus</taxon>
    </lineage>
</organism>
<proteinExistence type="predicted"/>
<accession>A0A224V834</accession>
<keyword evidence="5" id="KW-1185">Reference proteome</keyword>
<feature type="region of interest" description="Disordered" evidence="1">
    <location>
        <begin position="79"/>
        <end position="144"/>
    </location>
</feature>
<reference evidence="3" key="3">
    <citation type="submission" date="2019-02" db="EMBL/GenBank/DDBJ databases">
        <authorList>
            <person name="Buron G."/>
            <person name="Chaylann A."/>
            <person name="Dolejs I."/>
            <person name="Forster J."/>
            <person name="Miks M.H."/>
        </authorList>
    </citation>
    <scope>NUCLEOTIDE SEQUENCE</scope>
    <source>
        <strain evidence="3">DSM 10551</strain>
    </source>
</reference>
<dbReference type="EMBL" id="PUFL01000091">
    <property type="protein sequence ID" value="TDG88074.1"/>
    <property type="molecule type" value="Genomic_DNA"/>
</dbReference>
<feature type="compositionally biased region" description="Basic residues" evidence="1">
    <location>
        <begin position="115"/>
        <end position="131"/>
    </location>
</feature>
<dbReference type="RefSeq" id="WP_057961867.1">
    <property type="nucleotide sequence ID" value="NZ_BAAAXO010000030.1"/>
</dbReference>
<evidence type="ECO:0000313" key="4">
    <source>
        <dbReference type="Proteomes" id="UP000214739"/>
    </source>
</evidence>
<name>A0A224V834_9LACO</name>
<feature type="compositionally biased region" description="Polar residues" evidence="1">
    <location>
        <begin position="132"/>
        <end position="144"/>
    </location>
</feature>
<evidence type="ECO:0000313" key="5">
    <source>
        <dbReference type="Proteomes" id="UP000294668"/>
    </source>
</evidence>
<evidence type="ECO:0000313" key="2">
    <source>
        <dbReference type="EMBL" id="GAW73327.1"/>
    </source>
</evidence>
<protein>
    <submittedName>
        <fullName evidence="2">Uncharacterized protein</fullName>
    </submittedName>
</protein>